<protein>
    <submittedName>
        <fullName evidence="2">Uncharacterized protein</fullName>
    </submittedName>
</protein>
<name>A0A8S9GBX4_BRACR</name>
<gene>
    <name evidence="2" type="ORF">F2Q68_00032313</name>
</gene>
<accession>A0A8S9GBX4</accession>
<sequence length="74" mass="8730">MSHRYTKSEKGKWAADPSRSERRRPVRIPPSDNAALIEENKLTLIRRVTNPVIQKTQWVVDRLIQYWNVEGELT</sequence>
<reference evidence="2" key="1">
    <citation type="submission" date="2019-12" db="EMBL/GenBank/DDBJ databases">
        <title>Genome sequencing and annotation of Brassica cretica.</title>
        <authorList>
            <person name="Studholme D.J."/>
            <person name="Sarris P.F."/>
        </authorList>
    </citation>
    <scope>NUCLEOTIDE SEQUENCE</scope>
    <source>
        <strain evidence="2">PFS-001/15</strain>
        <tissue evidence="2">Leaf</tissue>
    </source>
</reference>
<feature type="region of interest" description="Disordered" evidence="1">
    <location>
        <begin position="1"/>
        <end position="27"/>
    </location>
</feature>
<proteinExistence type="predicted"/>
<organism evidence="2 3">
    <name type="scientific">Brassica cretica</name>
    <name type="common">Mustard</name>
    <dbReference type="NCBI Taxonomy" id="69181"/>
    <lineage>
        <taxon>Eukaryota</taxon>
        <taxon>Viridiplantae</taxon>
        <taxon>Streptophyta</taxon>
        <taxon>Embryophyta</taxon>
        <taxon>Tracheophyta</taxon>
        <taxon>Spermatophyta</taxon>
        <taxon>Magnoliopsida</taxon>
        <taxon>eudicotyledons</taxon>
        <taxon>Gunneridae</taxon>
        <taxon>Pentapetalae</taxon>
        <taxon>rosids</taxon>
        <taxon>malvids</taxon>
        <taxon>Brassicales</taxon>
        <taxon>Brassicaceae</taxon>
        <taxon>Brassiceae</taxon>
        <taxon>Brassica</taxon>
    </lineage>
</organism>
<dbReference type="EMBL" id="QGKW02002005">
    <property type="protein sequence ID" value="KAF2542899.1"/>
    <property type="molecule type" value="Genomic_DNA"/>
</dbReference>
<feature type="compositionally biased region" description="Basic and acidic residues" evidence="1">
    <location>
        <begin position="1"/>
        <end position="13"/>
    </location>
</feature>
<dbReference type="AlphaFoldDB" id="A0A8S9GBX4"/>
<dbReference type="Proteomes" id="UP000712281">
    <property type="component" value="Unassembled WGS sequence"/>
</dbReference>
<comment type="caution">
    <text evidence="2">The sequence shown here is derived from an EMBL/GenBank/DDBJ whole genome shotgun (WGS) entry which is preliminary data.</text>
</comment>
<evidence type="ECO:0000313" key="3">
    <source>
        <dbReference type="Proteomes" id="UP000712281"/>
    </source>
</evidence>
<evidence type="ECO:0000313" key="2">
    <source>
        <dbReference type="EMBL" id="KAF2542899.1"/>
    </source>
</evidence>
<evidence type="ECO:0000256" key="1">
    <source>
        <dbReference type="SAM" id="MobiDB-lite"/>
    </source>
</evidence>